<dbReference type="STRING" id="765257.A0A0C9ZJM5"/>
<dbReference type="AlphaFoldDB" id="A0A0C9ZJM5"/>
<accession>A0A0C9ZJM5</accession>
<reference evidence="4 5" key="1">
    <citation type="submission" date="2014-04" db="EMBL/GenBank/DDBJ databases">
        <authorList>
            <consortium name="DOE Joint Genome Institute"/>
            <person name="Kuo A."/>
            <person name="Kohler A."/>
            <person name="Costa M.D."/>
            <person name="Nagy L.G."/>
            <person name="Floudas D."/>
            <person name="Copeland A."/>
            <person name="Barry K.W."/>
            <person name="Cichocki N."/>
            <person name="Veneault-Fourrey C."/>
            <person name="LaButti K."/>
            <person name="Lindquist E.A."/>
            <person name="Lipzen A."/>
            <person name="Lundell T."/>
            <person name="Morin E."/>
            <person name="Murat C."/>
            <person name="Sun H."/>
            <person name="Tunlid A."/>
            <person name="Henrissat B."/>
            <person name="Grigoriev I.V."/>
            <person name="Hibbett D.S."/>
            <person name="Martin F."/>
            <person name="Nordberg H.P."/>
            <person name="Cantor M.N."/>
            <person name="Hua S.X."/>
        </authorList>
    </citation>
    <scope>NUCLEOTIDE SEQUENCE [LARGE SCALE GENOMIC DNA]</scope>
    <source>
        <strain evidence="4 5">441</strain>
    </source>
</reference>
<dbReference type="Gene3D" id="1.10.3260.10">
    <property type="entry name" value="DNA ligase, ATP-dependent, N-terminal domain"/>
    <property type="match status" value="1"/>
</dbReference>
<proteinExistence type="predicted"/>
<feature type="compositionally biased region" description="Polar residues" evidence="2">
    <location>
        <begin position="18"/>
        <end position="36"/>
    </location>
</feature>
<evidence type="ECO:0000313" key="5">
    <source>
        <dbReference type="Proteomes" id="UP000054018"/>
    </source>
</evidence>
<dbReference type="GO" id="GO:0005524">
    <property type="term" value="F:ATP binding"/>
    <property type="evidence" value="ECO:0007669"/>
    <property type="project" value="InterPro"/>
</dbReference>
<dbReference type="InterPro" id="IPR036599">
    <property type="entry name" value="DNA_ligase_N_sf"/>
</dbReference>
<dbReference type="HOGENOM" id="CLU_1696224_0_0_1"/>
<dbReference type="PANTHER" id="PTHR45997">
    <property type="entry name" value="DNA LIGASE 4"/>
    <property type="match status" value="1"/>
</dbReference>
<gene>
    <name evidence="4" type="ORF">PISMIDRAFT_13211</name>
</gene>
<dbReference type="EMBL" id="KN833771">
    <property type="protein sequence ID" value="KIK20153.1"/>
    <property type="molecule type" value="Genomic_DNA"/>
</dbReference>
<reference evidence="5" key="2">
    <citation type="submission" date="2015-01" db="EMBL/GenBank/DDBJ databases">
        <title>Evolutionary Origins and Diversification of the Mycorrhizal Mutualists.</title>
        <authorList>
            <consortium name="DOE Joint Genome Institute"/>
            <consortium name="Mycorrhizal Genomics Consortium"/>
            <person name="Kohler A."/>
            <person name="Kuo A."/>
            <person name="Nagy L.G."/>
            <person name="Floudas D."/>
            <person name="Copeland A."/>
            <person name="Barry K.W."/>
            <person name="Cichocki N."/>
            <person name="Veneault-Fourrey C."/>
            <person name="LaButti K."/>
            <person name="Lindquist E.A."/>
            <person name="Lipzen A."/>
            <person name="Lundell T."/>
            <person name="Morin E."/>
            <person name="Murat C."/>
            <person name="Riley R."/>
            <person name="Ohm R."/>
            <person name="Sun H."/>
            <person name="Tunlid A."/>
            <person name="Henrissat B."/>
            <person name="Grigoriev I.V."/>
            <person name="Hibbett D.S."/>
            <person name="Martin F."/>
        </authorList>
    </citation>
    <scope>NUCLEOTIDE SEQUENCE [LARGE SCALE GENOMIC DNA]</scope>
    <source>
        <strain evidence="5">441</strain>
    </source>
</reference>
<dbReference type="GO" id="GO:0006303">
    <property type="term" value="P:double-strand break repair via nonhomologous end joining"/>
    <property type="evidence" value="ECO:0007669"/>
    <property type="project" value="TreeGrafter"/>
</dbReference>
<evidence type="ECO:0000259" key="3">
    <source>
        <dbReference type="Pfam" id="PF04675"/>
    </source>
</evidence>
<dbReference type="GO" id="GO:0006297">
    <property type="term" value="P:nucleotide-excision repair, DNA gap filling"/>
    <property type="evidence" value="ECO:0007669"/>
    <property type="project" value="TreeGrafter"/>
</dbReference>
<keyword evidence="5" id="KW-1185">Reference proteome</keyword>
<evidence type="ECO:0000256" key="2">
    <source>
        <dbReference type="SAM" id="MobiDB-lite"/>
    </source>
</evidence>
<name>A0A0C9ZJM5_9AGAM</name>
<dbReference type="PANTHER" id="PTHR45997:SF1">
    <property type="entry name" value="DNA LIGASE 4"/>
    <property type="match status" value="1"/>
</dbReference>
<dbReference type="GO" id="GO:0032807">
    <property type="term" value="C:DNA ligase IV complex"/>
    <property type="evidence" value="ECO:0007669"/>
    <property type="project" value="TreeGrafter"/>
</dbReference>
<feature type="domain" description="DNA ligase ATP-dependent N-terminal" evidence="3">
    <location>
        <begin position="39"/>
        <end position="113"/>
    </location>
</feature>
<organism evidence="4 5">
    <name type="scientific">Pisolithus microcarpus 441</name>
    <dbReference type="NCBI Taxonomy" id="765257"/>
    <lineage>
        <taxon>Eukaryota</taxon>
        <taxon>Fungi</taxon>
        <taxon>Dikarya</taxon>
        <taxon>Basidiomycota</taxon>
        <taxon>Agaricomycotina</taxon>
        <taxon>Agaricomycetes</taxon>
        <taxon>Agaricomycetidae</taxon>
        <taxon>Boletales</taxon>
        <taxon>Sclerodermatineae</taxon>
        <taxon>Pisolithaceae</taxon>
        <taxon>Pisolithus</taxon>
    </lineage>
</organism>
<sequence>MQPTPAPSLRTDSPPPSGTMQAEENTGYSAPPQNRGSAPFSVLTGLFERLSTERKPERRRRMLSVWFNRWREEVGYDLYPVLRLILPQKDRERAVYGLKEKNIAKIYIKLIPLGMRDPDSLRLLNWKKPVGTNVCYSCYSLALGDYLSLQTASSR</sequence>
<evidence type="ECO:0000313" key="4">
    <source>
        <dbReference type="EMBL" id="KIK20153.1"/>
    </source>
</evidence>
<dbReference type="GO" id="GO:0003910">
    <property type="term" value="F:DNA ligase (ATP) activity"/>
    <property type="evidence" value="ECO:0007669"/>
    <property type="project" value="InterPro"/>
</dbReference>
<protein>
    <recommendedName>
        <fullName evidence="3">DNA ligase ATP-dependent N-terminal domain-containing protein</fullName>
    </recommendedName>
</protein>
<dbReference type="OrthoDB" id="151490at2759"/>
<dbReference type="InterPro" id="IPR029710">
    <property type="entry name" value="LIG4"/>
</dbReference>
<dbReference type="GO" id="GO:0006310">
    <property type="term" value="P:DNA recombination"/>
    <property type="evidence" value="ECO:0007669"/>
    <property type="project" value="InterPro"/>
</dbReference>
<keyword evidence="1" id="KW-0436">Ligase</keyword>
<evidence type="ECO:0000256" key="1">
    <source>
        <dbReference type="ARBA" id="ARBA00022598"/>
    </source>
</evidence>
<dbReference type="InterPro" id="IPR012308">
    <property type="entry name" value="DNA_ligase_ATP-dep_N"/>
</dbReference>
<dbReference type="Pfam" id="PF04675">
    <property type="entry name" value="DNA_ligase_A_N"/>
    <property type="match status" value="1"/>
</dbReference>
<dbReference type="Proteomes" id="UP000054018">
    <property type="component" value="Unassembled WGS sequence"/>
</dbReference>
<dbReference type="GO" id="GO:0003677">
    <property type="term" value="F:DNA binding"/>
    <property type="evidence" value="ECO:0007669"/>
    <property type="project" value="InterPro"/>
</dbReference>
<feature type="region of interest" description="Disordered" evidence="2">
    <location>
        <begin position="1"/>
        <end position="36"/>
    </location>
</feature>